<dbReference type="GO" id="GO:0005576">
    <property type="term" value="C:extracellular region"/>
    <property type="evidence" value="ECO:0007669"/>
    <property type="project" value="UniProtKB-SubCell"/>
</dbReference>
<keyword evidence="7" id="KW-0732">Signal</keyword>
<keyword evidence="3" id="KW-0964">Secreted</keyword>
<dbReference type="Ensembl" id="ENSELUT00000015341.3">
    <property type="protein sequence ID" value="ENSELUP00000027685.2"/>
    <property type="gene ID" value="ENSELUG00000001229.3"/>
</dbReference>
<dbReference type="CTD" id="100001008"/>
<evidence type="ECO:0000256" key="2">
    <source>
        <dbReference type="ARBA" id="ARBA00006719"/>
    </source>
</evidence>
<keyword evidence="5" id="KW-1015">Disulfide bond</keyword>
<keyword evidence="9" id="KW-1185">Reference proteome</keyword>
<dbReference type="GeneTree" id="ENSGT01100000263672"/>
<evidence type="ECO:0000313" key="8">
    <source>
        <dbReference type="Ensembl" id="ENSELUP00000027685.2"/>
    </source>
</evidence>
<name>A0A3P8ZG67_ESOLU</name>
<dbReference type="PROSITE" id="PS00984">
    <property type="entry name" value="UROTENSIN_II"/>
    <property type="match status" value="1"/>
</dbReference>
<reference evidence="8" key="2">
    <citation type="submission" date="2020-02" db="EMBL/GenBank/DDBJ databases">
        <title>Esox lucius (northern pike) genome, fEsoLuc1, primary haplotype.</title>
        <authorList>
            <person name="Myers G."/>
            <person name="Karagic N."/>
            <person name="Meyer A."/>
            <person name="Pippel M."/>
            <person name="Reichard M."/>
            <person name="Winkler S."/>
            <person name="Tracey A."/>
            <person name="Sims Y."/>
            <person name="Howe K."/>
            <person name="Rhie A."/>
            <person name="Formenti G."/>
            <person name="Durbin R."/>
            <person name="Fedrigo O."/>
            <person name="Jarvis E.D."/>
        </authorList>
    </citation>
    <scope>NUCLEOTIDE SEQUENCE [LARGE SCALE GENOMIC DNA]</scope>
</reference>
<dbReference type="GO" id="GO:0005179">
    <property type="term" value="F:hormone activity"/>
    <property type="evidence" value="ECO:0007669"/>
    <property type="project" value="UniProtKB-KW"/>
</dbReference>
<reference evidence="8" key="4">
    <citation type="submission" date="2025-09" db="UniProtKB">
        <authorList>
            <consortium name="Ensembl"/>
        </authorList>
    </citation>
    <scope>IDENTIFICATION</scope>
</reference>
<feature type="region of interest" description="Disordered" evidence="6">
    <location>
        <begin position="26"/>
        <end position="98"/>
    </location>
</feature>
<accession>A0A3P8ZG67</accession>
<dbReference type="Proteomes" id="UP000265140">
    <property type="component" value="Chromosome 22"/>
</dbReference>
<evidence type="ECO:0000256" key="6">
    <source>
        <dbReference type="SAM" id="MobiDB-lite"/>
    </source>
</evidence>
<evidence type="ECO:0000256" key="5">
    <source>
        <dbReference type="ARBA" id="ARBA00023157"/>
    </source>
</evidence>
<dbReference type="OMA" id="LITMWAG"/>
<evidence type="ECO:0000256" key="4">
    <source>
        <dbReference type="ARBA" id="ARBA00022702"/>
    </source>
</evidence>
<evidence type="ECO:0000256" key="7">
    <source>
        <dbReference type="SAM" id="SignalP"/>
    </source>
</evidence>
<evidence type="ECO:0000256" key="3">
    <source>
        <dbReference type="ARBA" id="ARBA00022525"/>
    </source>
</evidence>
<evidence type="ECO:0000256" key="1">
    <source>
        <dbReference type="ARBA" id="ARBA00004613"/>
    </source>
</evidence>
<feature type="chain" id="PRO_5044234263" evidence="7">
    <location>
        <begin position="25"/>
        <end position="203"/>
    </location>
</feature>
<feature type="signal peptide" evidence="7">
    <location>
        <begin position="1"/>
        <end position="24"/>
    </location>
</feature>
<dbReference type="STRING" id="8010.ENSELUP00000027685"/>
<comment type="subcellular location">
    <subcellularLocation>
        <location evidence="1">Secreted</location>
    </subcellularLocation>
</comment>
<organism evidence="8 9">
    <name type="scientific">Esox lucius</name>
    <name type="common">Northern pike</name>
    <dbReference type="NCBI Taxonomy" id="8010"/>
    <lineage>
        <taxon>Eukaryota</taxon>
        <taxon>Metazoa</taxon>
        <taxon>Chordata</taxon>
        <taxon>Craniata</taxon>
        <taxon>Vertebrata</taxon>
        <taxon>Euteleostomi</taxon>
        <taxon>Actinopterygii</taxon>
        <taxon>Neopterygii</taxon>
        <taxon>Teleostei</taxon>
        <taxon>Protacanthopterygii</taxon>
        <taxon>Esociformes</taxon>
        <taxon>Esocidae</taxon>
        <taxon>Esox</taxon>
    </lineage>
</organism>
<dbReference type="GO" id="GO:0008217">
    <property type="term" value="P:regulation of blood pressure"/>
    <property type="evidence" value="ECO:0007669"/>
    <property type="project" value="InterPro"/>
</dbReference>
<protein>
    <submittedName>
        <fullName evidence="8">Urotensin II-related peptide</fullName>
    </submittedName>
</protein>
<dbReference type="OrthoDB" id="8854060at2759"/>
<feature type="region of interest" description="Disordered" evidence="6">
    <location>
        <begin position="158"/>
        <end position="191"/>
    </location>
</feature>
<dbReference type="InParanoid" id="A0A3P8ZG67"/>
<reference evidence="8" key="3">
    <citation type="submission" date="2025-08" db="UniProtKB">
        <authorList>
            <consortium name="Ensembl"/>
        </authorList>
    </citation>
    <scope>IDENTIFICATION</scope>
</reference>
<dbReference type="GeneID" id="105019779"/>
<feature type="compositionally biased region" description="Basic residues" evidence="6">
    <location>
        <begin position="180"/>
        <end position="191"/>
    </location>
</feature>
<keyword evidence="4" id="KW-0372">Hormone</keyword>
<proteinExistence type="inferred from homology"/>
<reference evidence="9" key="1">
    <citation type="journal article" date="2014" name="PLoS ONE">
        <title>The genome and linkage map of the northern pike (Esox lucius): conserved synteny revealed between the salmonid sister group and the Neoteleostei.</title>
        <authorList>
            <person name="Rondeau E.B."/>
            <person name="Minkley D.R."/>
            <person name="Leong J.S."/>
            <person name="Messmer A.M."/>
            <person name="Jantzen J.R."/>
            <person name="von Schalburg K.R."/>
            <person name="Lemon C."/>
            <person name="Bird N.H."/>
            <person name="Koop B.F."/>
        </authorList>
    </citation>
    <scope>NUCLEOTIDE SEQUENCE</scope>
</reference>
<feature type="compositionally biased region" description="Low complexity" evidence="6">
    <location>
        <begin position="53"/>
        <end position="69"/>
    </location>
</feature>
<dbReference type="GO" id="GO:0097746">
    <property type="term" value="P:blood vessel diameter maintenance"/>
    <property type="evidence" value="ECO:0007669"/>
    <property type="project" value="InterPro"/>
</dbReference>
<dbReference type="AlphaFoldDB" id="A0A3P8ZG67"/>
<dbReference type="KEGG" id="els:105019779"/>
<dbReference type="RefSeq" id="XP_010884498.2">
    <property type="nucleotide sequence ID" value="XM_010886196.3"/>
</dbReference>
<dbReference type="InterPro" id="IPR001483">
    <property type="entry name" value="Urotensin_II"/>
</dbReference>
<sequence>MQKGSVVLVGVLTVLITMWAGVDPAPTLLTDRGDTKPSDPATDDSAERPRTQASSTSTSKALKKLLMTTRPASGEKTPASISNLNGQLKMDEGTSSPGRRAQILNMLSALEELSRKMNNSLSTRMTVMTRGSPNGRNPAKKNKAVAAEDAVKVTTVPPVDVRGNVTASRTSTDHIDPSSRKKSLQPKKPSNKRVCFWKYCSQN</sequence>
<evidence type="ECO:0000313" key="9">
    <source>
        <dbReference type="Proteomes" id="UP000265140"/>
    </source>
</evidence>
<comment type="similarity">
    <text evidence="2">Belongs to the urotensin-2 family.</text>
</comment>
<dbReference type="Bgee" id="ENSELUG00000001229">
    <property type="expression patterns" value="Expressed in stomach and 3 other cell types or tissues"/>
</dbReference>